<dbReference type="Proteomes" id="UP000017908">
    <property type="component" value="Unassembled WGS sequence"/>
</dbReference>
<dbReference type="Gene3D" id="2.60.40.3940">
    <property type="match status" value="1"/>
</dbReference>
<proteinExistence type="predicted"/>
<sequence length="122" mass="13045">MSILKGILHHWNKTSSAYDTIHPETESAQVTDWNSGIVGTLASTALGSLVTTLSSDSLLAKLIEKVLSATGVKYQTGQNGYLCLGSLFGGLIIQWGYQGNAGNITVNFPHRIYVRMLCGSGQ</sequence>
<gene>
    <name evidence="1" type="ORF">BN715_00794</name>
</gene>
<comment type="caution">
    <text evidence="1">The sequence shown here is derived from an EMBL/GenBank/DDBJ whole genome shotgun (WGS) entry which is preliminary data.</text>
</comment>
<name>R7MTD3_MEGEL</name>
<dbReference type="AlphaFoldDB" id="R7MTD3"/>
<reference evidence="1" key="1">
    <citation type="submission" date="2012-11" db="EMBL/GenBank/DDBJ databases">
        <title>Dependencies among metagenomic species, viruses, plasmids and units of genetic variation.</title>
        <authorList>
            <person name="Nielsen H.B."/>
            <person name="Almeida M."/>
            <person name="Juncker A.S."/>
            <person name="Rasmussen S."/>
            <person name="Li J."/>
            <person name="Sunagawa S."/>
            <person name="Plichta D."/>
            <person name="Gautier L."/>
            <person name="Le Chatelier E."/>
            <person name="Peletier E."/>
            <person name="Bonde I."/>
            <person name="Nielsen T."/>
            <person name="Manichanh C."/>
            <person name="Arumugam M."/>
            <person name="Batto J."/>
            <person name="Santos M.B.Q.D."/>
            <person name="Blom N."/>
            <person name="Borruel N."/>
            <person name="Burgdorf K.S."/>
            <person name="Boumezbeur F."/>
            <person name="Casellas F."/>
            <person name="Dore J."/>
            <person name="Guarner F."/>
            <person name="Hansen T."/>
            <person name="Hildebrand F."/>
            <person name="Kaas R.S."/>
            <person name="Kennedy S."/>
            <person name="Kristiansen K."/>
            <person name="Kultima J.R."/>
            <person name="Leonard P."/>
            <person name="Levenez F."/>
            <person name="Lund O."/>
            <person name="Moumen B."/>
            <person name="Le Paslier D."/>
            <person name="Pons N."/>
            <person name="Pedersen O."/>
            <person name="Prifti E."/>
            <person name="Qin J."/>
            <person name="Raes J."/>
            <person name="Tap J."/>
            <person name="Tims S."/>
            <person name="Ussery D.W."/>
            <person name="Yamada T."/>
            <person name="MetaHit consortium"/>
            <person name="Renault P."/>
            <person name="Sicheritz-Ponten T."/>
            <person name="Bork P."/>
            <person name="Wang J."/>
            <person name="Brunak S."/>
            <person name="Ehrlich S.D."/>
        </authorList>
    </citation>
    <scope>NUCLEOTIDE SEQUENCE [LARGE SCALE GENOMIC DNA]</scope>
</reference>
<organism evidence="1 2">
    <name type="scientific">Megasphaera elsdenii CAG:570</name>
    <dbReference type="NCBI Taxonomy" id="1263087"/>
    <lineage>
        <taxon>Bacteria</taxon>
        <taxon>Bacillati</taxon>
        <taxon>Bacillota</taxon>
        <taxon>Negativicutes</taxon>
        <taxon>Veillonellales</taxon>
        <taxon>Veillonellaceae</taxon>
        <taxon>Megasphaera</taxon>
    </lineage>
</organism>
<evidence type="ECO:0000313" key="1">
    <source>
        <dbReference type="EMBL" id="CDF04434.1"/>
    </source>
</evidence>
<evidence type="ECO:0000313" key="2">
    <source>
        <dbReference type="Proteomes" id="UP000017908"/>
    </source>
</evidence>
<dbReference type="EMBL" id="CBKE010000076">
    <property type="protein sequence ID" value="CDF04434.1"/>
    <property type="molecule type" value="Genomic_DNA"/>
</dbReference>
<protein>
    <submittedName>
        <fullName evidence="1">Uncharacterized protein</fullName>
    </submittedName>
</protein>
<accession>R7MTD3</accession>